<evidence type="ECO:0000256" key="1">
    <source>
        <dbReference type="SAM" id="MobiDB-lite"/>
    </source>
</evidence>
<gene>
    <name evidence="2" type="ORF">UABAM_02820</name>
</gene>
<reference evidence="2 3" key="1">
    <citation type="submission" date="2019-08" db="EMBL/GenBank/DDBJ databases">
        <title>Complete genome sequence of Candidatus Uab amorphum.</title>
        <authorList>
            <person name="Shiratori T."/>
            <person name="Suzuki S."/>
            <person name="Kakizawa Y."/>
            <person name="Ishida K."/>
        </authorList>
    </citation>
    <scope>NUCLEOTIDE SEQUENCE [LARGE SCALE GENOMIC DNA]</scope>
    <source>
        <strain evidence="2 3">SRT547</strain>
    </source>
</reference>
<accession>A0A5S9F4D0</accession>
<feature type="region of interest" description="Disordered" evidence="1">
    <location>
        <begin position="80"/>
        <end position="101"/>
    </location>
</feature>
<dbReference type="Proteomes" id="UP000326354">
    <property type="component" value="Chromosome"/>
</dbReference>
<organism evidence="2 3">
    <name type="scientific">Uabimicrobium amorphum</name>
    <dbReference type="NCBI Taxonomy" id="2596890"/>
    <lineage>
        <taxon>Bacteria</taxon>
        <taxon>Pseudomonadati</taxon>
        <taxon>Planctomycetota</taxon>
        <taxon>Candidatus Uabimicrobiia</taxon>
        <taxon>Candidatus Uabimicrobiales</taxon>
        <taxon>Candidatus Uabimicrobiaceae</taxon>
        <taxon>Candidatus Uabimicrobium</taxon>
    </lineage>
</organism>
<name>A0A5S9F4D0_UABAM</name>
<protein>
    <submittedName>
        <fullName evidence="2">Uncharacterized protein</fullName>
    </submittedName>
</protein>
<dbReference type="EMBL" id="AP019860">
    <property type="protein sequence ID" value="BBM84459.1"/>
    <property type="molecule type" value="Genomic_DNA"/>
</dbReference>
<keyword evidence="3" id="KW-1185">Reference proteome</keyword>
<dbReference type="RefSeq" id="WP_368239021.1">
    <property type="nucleotide sequence ID" value="NZ_JAZFBD010000019.1"/>
</dbReference>
<sequence>MQSTPIIIVLIFCFTIPLAAQNQSFERESTNIIEQIVKQNNQNQSLEDKELLERYRNNIGGTSSIQIEKSWRFDKYLRDRTQKSQNESNRRVSTEKTSTKRINEIAKDKEKKKNKQDKLKSKHRKHRFKMNTHINSQEEIKRGYVNEKGFCYAPRPNYGRVVRIDGHSEKKYTVTKRTKEECFTVGTIFYSKTTCDITDLKTGKKTRTVKTCKGVHLSTGTPLYGATRTSVYCEKE</sequence>
<dbReference type="AlphaFoldDB" id="A0A5S9F4D0"/>
<proteinExistence type="predicted"/>
<feature type="region of interest" description="Disordered" evidence="1">
    <location>
        <begin position="106"/>
        <end position="125"/>
    </location>
</feature>
<dbReference type="KEGG" id="uam:UABAM_02820"/>
<evidence type="ECO:0000313" key="3">
    <source>
        <dbReference type="Proteomes" id="UP000326354"/>
    </source>
</evidence>
<feature type="compositionally biased region" description="Basic and acidic residues" evidence="1">
    <location>
        <begin position="106"/>
        <end position="119"/>
    </location>
</feature>
<evidence type="ECO:0000313" key="2">
    <source>
        <dbReference type="EMBL" id="BBM84459.1"/>
    </source>
</evidence>